<sequence length="81" mass="8679">MFATVGYRQDVLLQTVRQSTAHAPLIGCSSTGVIAQGIADESNFSIVVIVVRSDELTRHYGIEPGVNISSASFGENAQRQL</sequence>
<dbReference type="Pfam" id="PF08495">
    <property type="entry name" value="FIST"/>
    <property type="match status" value="1"/>
</dbReference>
<proteinExistence type="predicted"/>
<dbReference type="EMBL" id="JADEXQ010000019">
    <property type="protein sequence ID" value="MBE9029616.1"/>
    <property type="molecule type" value="Genomic_DNA"/>
</dbReference>
<comment type="caution">
    <text evidence="2">The sequence shown here is derived from an EMBL/GenBank/DDBJ whole genome shotgun (WGS) entry which is preliminary data.</text>
</comment>
<reference evidence="2" key="1">
    <citation type="submission" date="2020-10" db="EMBL/GenBank/DDBJ databases">
        <authorList>
            <person name="Castelo-Branco R."/>
            <person name="Eusebio N."/>
            <person name="Adriana R."/>
            <person name="Vieira A."/>
            <person name="Brugerolle De Fraissinette N."/>
            <person name="Rezende De Castro R."/>
            <person name="Schneider M.P."/>
            <person name="Vasconcelos V."/>
            <person name="Leao P.N."/>
        </authorList>
    </citation>
    <scope>NUCLEOTIDE SEQUENCE</scope>
    <source>
        <strain evidence="2">LEGE 11480</strain>
    </source>
</reference>
<accession>A0A928VJ93</accession>
<name>A0A928VJ93_9CYAN</name>
<organism evidence="2 3">
    <name type="scientific">Romeriopsis navalis LEGE 11480</name>
    <dbReference type="NCBI Taxonomy" id="2777977"/>
    <lineage>
        <taxon>Bacteria</taxon>
        <taxon>Bacillati</taxon>
        <taxon>Cyanobacteriota</taxon>
        <taxon>Cyanophyceae</taxon>
        <taxon>Leptolyngbyales</taxon>
        <taxon>Leptolyngbyaceae</taxon>
        <taxon>Romeriopsis</taxon>
        <taxon>Romeriopsis navalis</taxon>
    </lineage>
</organism>
<gene>
    <name evidence="2" type="ORF">IQ266_07725</name>
</gene>
<dbReference type="AlphaFoldDB" id="A0A928VJ93"/>
<feature type="domain" description="FIST" evidence="1">
    <location>
        <begin position="2"/>
        <end position="80"/>
    </location>
</feature>
<dbReference type="Proteomes" id="UP000625316">
    <property type="component" value="Unassembled WGS sequence"/>
</dbReference>
<protein>
    <recommendedName>
        <fullName evidence="1">FIST domain-containing protein</fullName>
    </recommendedName>
</protein>
<dbReference type="RefSeq" id="WP_264324434.1">
    <property type="nucleotide sequence ID" value="NZ_JADEXQ010000019.1"/>
</dbReference>
<keyword evidence="3" id="KW-1185">Reference proteome</keyword>
<evidence type="ECO:0000313" key="2">
    <source>
        <dbReference type="EMBL" id="MBE9029616.1"/>
    </source>
</evidence>
<evidence type="ECO:0000259" key="1">
    <source>
        <dbReference type="Pfam" id="PF08495"/>
    </source>
</evidence>
<dbReference type="InterPro" id="IPR013702">
    <property type="entry name" value="FIST_domain_N"/>
</dbReference>
<evidence type="ECO:0000313" key="3">
    <source>
        <dbReference type="Proteomes" id="UP000625316"/>
    </source>
</evidence>